<feature type="transmembrane region" description="Helical" evidence="5">
    <location>
        <begin position="105"/>
        <end position="124"/>
    </location>
</feature>
<organism evidence="6 7">
    <name type="scientific">Candidatus Liberibacter solanacearum</name>
    <dbReference type="NCBI Taxonomy" id="556287"/>
    <lineage>
        <taxon>Bacteria</taxon>
        <taxon>Pseudomonadati</taxon>
        <taxon>Pseudomonadota</taxon>
        <taxon>Alphaproteobacteria</taxon>
        <taxon>Hyphomicrobiales</taxon>
        <taxon>Rhizobiaceae</taxon>
        <taxon>Liberibacter</taxon>
    </lineage>
</organism>
<keyword evidence="4 5" id="KW-0472">Membrane</keyword>
<reference evidence="6 7" key="1">
    <citation type="journal article" date="2015" name="Phytopathology">
        <title>Genomes of Candidatus Liberibacter solanacearum haplotype A from New Zealand and the USA suggest significant genome plasticity in the species.</title>
        <authorList>
            <person name="Thompson S.M."/>
            <person name="Johnson C.P."/>
            <person name="Lu A.Y."/>
            <person name="Frampton R.A."/>
            <person name="Sullivan K.L."/>
            <person name="Fiers M.W."/>
            <person name="Crowhurst R.N."/>
            <person name="Pitman A.R."/>
            <person name="Scott I."/>
            <person name="Gudmestad N.C."/>
            <person name="Smith G.R."/>
        </authorList>
    </citation>
    <scope>NUCLEOTIDE SEQUENCE [LARGE SCALE GENOMIC DNA]</scope>
    <source>
        <strain evidence="6 7">LsoNZ1</strain>
    </source>
</reference>
<feature type="transmembrane region" description="Helical" evidence="5">
    <location>
        <begin position="169"/>
        <end position="188"/>
    </location>
</feature>
<dbReference type="PATRIC" id="fig|556287.8.peg.776"/>
<proteinExistence type="inferred from homology"/>
<dbReference type="EMBL" id="JMTK01000002">
    <property type="protein sequence ID" value="KJZ82044.1"/>
    <property type="molecule type" value="Genomic_DNA"/>
</dbReference>
<evidence type="ECO:0000256" key="3">
    <source>
        <dbReference type="ARBA" id="ARBA00022989"/>
    </source>
</evidence>
<dbReference type="RefSeq" id="WP_034442456.1">
    <property type="nucleotide sequence ID" value="NZ_JMTK01000002.1"/>
</dbReference>
<evidence type="ECO:0000313" key="6">
    <source>
        <dbReference type="EMBL" id="KJZ82044.1"/>
    </source>
</evidence>
<comment type="function">
    <text evidence="5">Plays a role in cell envelope biogenesis, maintenance of cell envelope integrity and membrane homeostasis.</text>
</comment>
<comment type="subcellular location">
    <subcellularLocation>
        <location evidence="5">Cell inner membrane</location>
        <topology evidence="5">Multi-pass membrane protein</topology>
    </subcellularLocation>
</comment>
<evidence type="ECO:0000313" key="7">
    <source>
        <dbReference type="Proteomes" id="UP000033731"/>
    </source>
</evidence>
<dbReference type="HAMAP" id="MF_00189">
    <property type="entry name" value="YciB"/>
    <property type="match status" value="1"/>
</dbReference>
<name>A0A094YZH2_9HYPH</name>
<evidence type="ECO:0000256" key="4">
    <source>
        <dbReference type="ARBA" id="ARBA00023136"/>
    </source>
</evidence>
<keyword evidence="5" id="KW-0997">Cell inner membrane</keyword>
<keyword evidence="3 5" id="KW-1133">Transmembrane helix</keyword>
<keyword evidence="7" id="KW-1185">Reference proteome</keyword>
<dbReference type="NCBIfam" id="NF001323">
    <property type="entry name" value="PRK00259.1-1"/>
    <property type="match status" value="1"/>
</dbReference>
<accession>A0A094YZH2</accession>
<sequence>MSASQSQHKLIRFLLEFAPGIIFWLCNLYGNQLILRYPVLSQFGGVIFFSTVFLMVLTGISLGVFWVLFHEIRIMPIVSGVFVLVLGGLTVWFRDEAFIKMKPTLFYFIFSITLFIGYLFKKSFVKLLLSQVISLDSIGWRKLTLRWAFFSLFLSFLNEIVWRNFSTEIWVFFKTVGTFPILLIFSIAQINIINKHAICCEEERE</sequence>
<dbReference type="Proteomes" id="UP000033731">
    <property type="component" value="Unassembled WGS sequence"/>
</dbReference>
<dbReference type="AlphaFoldDB" id="A0A094YZH2"/>
<dbReference type="InterPro" id="IPR006008">
    <property type="entry name" value="YciB"/>
</dbReference>
<evidence type="ECO:0000256" key="5">
    <source>
        <dbReference type="HAMAP-Rule" id="MF_00189"/>
    </source>
</evidence>
<comment type="similarity">
    <text evidence="5">Belongs to the YciB family.</text>
</comment>
<feature type="transmembrane region" description="Helical" evidence="5">
    <location>
        <begin position="74"/>
        <end position="93"/>
    </location>
</feature>
<evidence type="ECO:0000256" key="2">
    <source>
        <dbReference type="ARBA" id="ARBA00022692"/>
    </source>
</evidence>
<comment type="caution">
    <text evidence="6">The sequence shown here is derived from an EMBL/GenBank/DDBJ whole genome shotgun (WGS) entry which is preliminary data.</text>
</comment>
<keyword evidence="2 5" id="KW-0812">Transmembrane</keyword>
<dbReference type="Pfam" id="PF04279">
    <property type="entry name" value="IspA"/>
    <property type="match status" value="1"/>
</dbReference>
<feature type="transmembrane region" description="Helical" evidence="5">
    <location>
        <begin position="42"/>
        <end position="67"/>
    </location>
</feature>
<gene>
    <name evidence="5" type="primary">yciB</name>
    <name evidence="6" type="ORF">DJ66_0778</name>
</gene>
<evidence type="ECO:0000256" key="1">
    <source>
        <dbReference type="ARBA" id="ARBA00022475"/>
    </source>
</evidence>
<protein>
    <recommendedName>
        <fullName evidence="5">Inner membrane-spanning protein YciB</fullName>
    </recommendedName>
</protein>
<dbReference type="GO" id="GO:0005886">
    <property type="term" value="C:plasma membrane"/>
    <property type="evidence" value="ECO:0007669"/>
    <property type="project" value="UniProtKB-SubCell"/>
</dbReference>
<dbReference type="PANTHER" id="PTHR36917:SF1">
    <property type="entry name" value="INNER MEMBRANE-SPANNING PROTEIN YCIB"/>
    <property type="match status" value="1"/>
</dbReference>
<feature type="transmembrane region" description="Helical" evidence="5">
    <location>
        <begin position="12"/>
        <end position="30"/>
    </location>
</feature>
<feature type="transmembrane region" description="Helical" evidence="5">
    <location>
        <begin position="145"/>
        <end position="163"/>
    </location>
</feature>
<keyword evidence="1 5" id="KW-1003">Cell membrane</keyword>
<dbReference type="PANTHER" id="PTHR36917">
    <property type="entry name" value="INTRACELLULAR SEPTATION PROTEIN A-RELATED"/>
    <property type="match status" value="1"/>
</dbReference>